<reference evidence="2" key="1">
    <citation type="journal article" date="2014" name="Front. Microbiol.">
        <title>High frequency of phylogenetically diverse reductive dehalogenase-homologous genes in deep subseafloor sedimentary metagenomes.</title>
        <authorList>
            <person name="Kawai M."/>
            <person name="Futagami T."/>
            <person name="Toyoda A."/>
            <person name="Takaki Y."/>
            <person name="Nishi S."/>
            <person name="Hori S."/>
            <person name="Arai W."/>
            <person name="Tsubouchi T."/>
            <person name="Morono Y."/>
            <person name="Uchiyama I."/>
            <person name="Ito T."/>
            <person name="Fujiyama A."/>
            <person name="Inagaki F."/>
            <person name="Takami H."/>
        </authorList>
    </citation>
    <scope>NUCLEOTIDE SEQUENCE</scope>
    <source>
        <strain evidence="2">Expedition CK06-06</strain>
    </source>
</reference>
<proteinExistence type="predicted"/>
<evidence type="ECO:0000256" key="1">
    <source>
        <dbReference type="SAM" id="Phobius"/>
    </source>
</evidence>
<keyword evidence="1" id="KW-1133">Transmembrane helix</keyword>
<name>X1MHL2_9ZZZZ</name>
<protein>
    <submittedName>
        <fullName evidence="2">Uncharacterized protein</fullName>
    </submittedName>
</protein>
<feature type="transmembrane region" description="Helical" evidence="1">
    <location>
        <begin position="12"/>
        <end position="31"/>
    </location>
</feature>
<sequence>MSFRRDRRGFIFSLDATLAMLVVLIVMTGVARVAGPELTYGQHGYLRLERYANDALEVMELTGAMDIIENLLAQGEISEAGNLAENVLRKILPGEVQFRLRIGVENNPRLDNVYPSAGKHAEWRAAFENAAEIAVAARVSIFPPENVFDSITLYVWRGAEI</sequence>
<keyword evidence="1" id="KW-0472">Membrane</keyword>
<dbReference type="AlphaFoldDB" id="X1MHL2"/>
<dbReference type="EMBL" id="BARV01004364">
    <property type="protein sequence ID" value="GAI17546.1"/>
    <property type="molecule type" value="Genomic_DNA"/>
</dbReference>
<keyword evidence="1" id="KW-0812">Transmembrane</keyword>
<evidence type="ECO:0000313" key="2">
    <source>
        <dbReference type="EMBL" id="GAI17546.1"/>
    </source>
</evidence>
<accession>X1MHL2</accession>
<organism evidence="2">
    <name type="scientific">marine sediment metagenome</name>
    <dbReference type="NCBI Taxonomy" id="412755"/>
    <lineage>
        <taxon>unclassified sequences</taxon>
        <taxon>metagenomes</taxon>
        <taxon>ecological metagenomes</taxon>
    </lineage>
</organism>
<gene>
    <name evidence="2" type="ORF">S06H3_09751</name>
</gene>
<comment type="caution">
    <text evidence="2">The sequence shown here is derived from an EMBL/GenBank/DDBJ whole genome shotgun (WGS) entry which is preliminary data.</text>
</comment>